<keyword evidence="8" id="KW-1185">Reference proteome</keyword>
<evidence type="ECO:0000256" key="4">
    <source>
        <dbReference type="ARBA" id="ARBA00023163"/>
    </source>
</evidence>
<accession>A0A9W7F5X1</accession>
<evidence type="ECO:0000256" key="3">
    <source>
        <dbReference type="ARBA" id="ARBA00022478"/>
    </source>
</evidence>
<evidence type="ECO:0008006" key="9">
    <source>
        <dbReference type="Google" id="ProtNLM"/>
    </source>
</evidence>
<dbReference type="Pfam" id="PF05158">
    <property type="entry name" value="RNA_pol_Rpc34"/>
    <property type="match status" value="1"/>
</dbReference>
<protein>
    <recommendedName>
        <fullName evidence="9">RNA polymerase III subunit C6</fullName>
    </recommendedName>
</protein>
<dbReference type="InterPro" id="IPR007832">
    <property type="entry name" value="RNA_pol_Rpc34"/>
</dbReference>
<dbReference type="EMBL" id="BRXW01000059">
    <property type="protein sequence ID" value="GMI03581.1"/>
    <property type="molecule type" value="Genomic_DNA"/>
</dbReference>
<feature type="compositionally biased region" description="Low complexity" evidence="6">
    <location>
        <begin position="8"/>
        <end position="51"/>
    </location>
</feature>
<proteinExistence type="inferred from homology"/>
<dbReference type="InterPro" id="IPR036388">
    <property type="entry name" value="WH-like_DNA-bd_sf"/>
</dbReference>
<gene>
    <name evidence="7" type="ORF">TrLO_g5553</name>
</gene>
<comment type="subcellular location">
    <subcellularLocation>
        <location evidence="1">Nucleus</location>
    </subcellularLocation>
</comment>
<organism evidence="7 8">
    <name type="scientific">Triparma laevis f. longispina</name>
    <dbReference type="NCBI Taxonomy" id="1714387"/>
    <lineage>
        <taxon>Eukaryota</taxon>
        <taxon>Sar</taxon>
        <taxon>Stramenopiles</taxon>
        <taxon>Ochrophyta</taxon>
        <taxon>Bolidophyceae</taxon>
        <taxon>Parmales</taxon>
        <taxon>Triparmaceae</taxon>
        <taxon>Triparma</taxon>
    </lineage>
</organism>
<dbReference type="GO" id="GO:0005654">
    <property type="term" value="C:nucleoplasm"/>
    <property type="evidence" value="ECO:0007669"/>
    <property type="project" value="UniProtKB-ARBA"/>
</dbReference>
<dbReference type="GO" id="GO:0005666">
    <property type="term" value="C:RNA polymerase III complex"/>
    <property type="evidence" value="ECO:0007669"/>
    <property type="project" value="InterPro"/>
</dbReference>
<dbReference type="FunFam" id="1.10.10.10:FF:000116">
    <property type="entry name" value="DNA-directed RNA polymerase III subunit RPC6"/>
    <property type="match status" value="1"/>
</dbReference>
<evidence type="ECO:0000256" key="2">
    <source>
        <dbReference type="ARBA" id="ARBA00011038"/>
    </source>
</evidence>
<evidence type="ECO:0000256" key="5">
    <source>
        <dbReference type="ARBA" id="ARBA00023242"/>
    </source>
</evidence>
<dbReference type="AlphaFoldDB" id="A0A9W7F5X1"/>
<dbReference type="GO" id="GO:0005737">
    <property type="term" value="C:cytoplasm"/>
    <property type="evidence" value="ECO:0007669"/>
    <property type="project" value="UniProtKB-ARBA"/>
</dbReference>
<dbReference type="SUPFAM" id="SSF46785">
    <property type="entry name" value="Winged helix' DNA-binding domain"/>
    <property type="match status" value="1"/>
</dbReference>
<dbReference type="GO" id="GO:0006383">
    <property type="term" value="P:transcription by RNA polymerase III"/>
    <property type="evidence" value="ECO:0007669"/>
    <property type="project" value="InterPro"/>
</dbReference>
<dbReference type="Proteomes" id="UP001165122">
    <property type="component" value="Unassembled WGS sequence"/>
</dbReference>
<keyword evidence="3" id="KW-0240">DNA-directed RNA polymerase</keyword>
<comment type="caution">
    <text evidence="7">The sequence shown here is derived from an EMBL/GenBank/DDBJ whole genome shotgun (WGS) entry which is preliminary data.</text>
</comment>
<evidence type="ECO:0000256" key="6">
    <source>
        <dbReference type="SAM" id="MobiDB-lite"/>
    </source>
</evidence>
<name>A0A9W7F5X1_9STRA</name>
<sequence length="331" mass="36898">MPPKRKNSSSSTDATTTTSTSKSVKTTKSSTPASTTMPTTTSNSTKNPSTSTLKSSFLKILSNSGSTGSTQDEIQSQNSYLTPSLITQFVNSLTGNTIELFIRKKDGKSEPCFVLKKQSQSGGLSKEEEFVYQMISKSGNLGIWTKDIKLSSGLPSQTLTKIYKTLTSKGLIKPFKSVASKTKTLYMLEGIEPAKELTGGPWYTEQEFDFEFISELRSFVLMLIRSTPKIDLQTITKIVEESKISKIKLAESDVKQLVRTLELDKKIVGEDVEGYEIVKNGFLEMEERTGRESGMFSFMFWECLERDWHWRVVRFGEGGGIGAHEPHHQSN</sequence>
<comment type="similarity">
    <text evidence="2">Belongs to the eukaryotic RPC34/RPC39 RNA polymerase subunit family.</text>
</comment>
<keyword evidence="5" id="KW-0539">Nucleus</keyword>
<keyword evidence="4" id="KW-0804">Transcription</keyword>
<evidence type="ECO:0000313" key="8">
    <source>
        <dbReference type="Proteomes" id="UP001165122"/>
    </source>
</evidence>
<dbReference type="PANTHER" id="PTHR12780">
    <property type="entry name" value="RNA POLYMERASE III DNA DIRECTED , 39KD SUBUNIT-RELATED"/>
    <property type="match status" value="1"/>
</dbReference>
<evidence type="ECO:0000256" key="1">
    <source>
        <dbReference type="ARBA" id="ARBA00004123"/>
    </source>
</evidence>
<dbReference type="InterPro" id="IPR016049">
    <property type="entry name" value="RNA_pol_Rpc34-like"/>
</dbReference>
<dbReference type="OrthoDB" id="613763at2759"/>
<dbReference type="Gene3D" id="1.10.10.10">
    <property type="entry name" value="Winged helix-like DNA-binding domain superfamily/Winged helix DNA-binding domain"/>
    <property type="match status" value="1"/>
</dbReference>
<dbReference type="InterPro" id="IPR036390">
    <property type="entry name" value="WH_DNA-bd_sf"/>
</dbReference>
<evidence type="ECO:0000313" key="7">
    <source>
        <dbReference type="EMBL" id="GMI03581.1"/>
    </source>
</evidence>
<feature type="region of interest" description="Disordered" evidence="6">
    <location>
        <begin position="1"/>
        <end position="51"/>
    </location>
</feature>
<reference evidence="8" key="1">
    <citation type="journal article" date="2023" name="Commun. Biol.">
        <title>Genome analysis of Parmales, the sister group of diatoms, reveals the evolutionary specialization of diatoms from phago-mixotrophs to photoautotrophs.</title>
        <authorList>
            <person name="Ban H."/>
            <person name="Sato S."/>
            <person name="Yoshikawa S."/>
            <person name="Yamada K."/>
            <person name="Nakamura Y."/>
            <person name="Ichinomiya M."/>
            <person name="Sato N."/>
            <person name="Blanc-Mathieu R."/>
            <person name="Endo H."/>
            <person name="Kuwata A."/>
            <person name="Ogata H."/>
        </authorList>
    </citation>
    <scope>NUCLEOTIDE SEQUENCE [LARGE SCALE GENOMIC DNA]</scope>
    <source>
        <strain evidence="8">NIES 3700</strain>
    </source>
</reference>